<feature type="compositionally biased region" description="Acidic residues" evidence="1">
    <location>
        <begin position="1"/>
        <end position="17"/>
    </location>
</feature>
<evidence type="ECO:0000313" key="3">
    <source>
        <dbReference type="Proteomes" id="UP000077002"/>
    </source>
</evidence>
<sequence length="305" mass="34052">MDEDQIWLSEEEEEEEGNSVGPTFFSLALTLQDQPGGYHVRNRPGQRQRAAVSVIRGGSGRKPVFTVSCNAKVMIHGTMGPSTQKPATLLVYEFKFNSYRGKRIKEADITFEFRPREGKPGGPSVKHVWPQGLYKMEETTQKDTSEWGAGIAPKFAAIDPGVNMTWKGSIDKESKHHTVVSGDNPQDPDWGDFFQARFFLSENKSQSSGIPNKFTACILLQRPDDADFECVPYITVTPAFSTMVASLFSNRPPDDPIVFSIGEDPVNETDPSVEIVRENLAATQFEKLWGCTLYTQYDEAVKGRK</sequence>
<dbReference type="GeneID" id="34600545"/>
<dbReference type="Proteomes" id="UP000077002">
    <property type="component" value="Unassembled WGS sequence"/>
</dbReference>
<name>A0A177F8A1_9EURO</name>
<keyword evidence="3" id="KW-1185">Reference proteome</keyword>
<proteinExistence type="predicted"/>
<comment type="caution">
    <text evidence="2">The sequence shown here is derived from an EMBL/GenBank/DDBJ whole genome shotgun (WGS) entry which is preliminary data.</text>
</comment>
<evidence type="ECO:0000313" key="2">
    <source>
        <dbReference type="EMBL" id="OAG40478.1"/>
    </source>
</evidence>
<feature type="region of interest" description="Disordered" evidence="1">
    <location>
        <begin position="1"/>
        <end position="20"/>
    </location>
</feature>
<dbReference type="OrthoDB" id="5030973at2759"/>
<dbReference type="EMBL" id="LVKK01000033">
    <property type="protein sequence ID" value="OAG40478.1"/>
    <property type="molecule type" value="Genomic_DNA"/>
</dbReference>
<accession>A0A177F8A1</accession>
<reference evidence="2 3" key="1">
    <citation type="submission" date="2016-03" db="EMBL/GenBank/DDBJ databases">
        <title>Draft genome sequence of the Fonsecaea monophora CBS 269.37.</title>
        <authorList>
            <person name="Bombassaro A."/>
            <person name="Vinicius W.A."/>
            <person name="De Hoog S."/>
            <person name="Sun J."/>
            <person name="Souza E.M."/>
            <person name="Raittz R.T."/>
            <person name="Costa F."/>
            <person name="Leao A.C."/>
            <person name="Tadra-Sfeir M.Z."/>
            <person name="Baura V."/>
            <person name="Balsanelli E."/>
            <person name="Pedrosa F.O."/>
            <person name="Moreno L.F."/>
            <person name="Steffens M.B."/>
            <person name="Xi L."/>
            <person name="Bocca A.L."/>
            <person name="Felipe M.S."/>
            <person name="Teixeira M."/>
            <person name="Telles Filho F.Q."/>
            <person name="Azevedo C.M."/>
            <person name="Gomes R."/>
            <person name="Vicente V.A."/>
        </authorList>
    </citation>
    <scope>NUCLEOTIDE SEQUENCE [LARGE SCALE GENOMIC DNA]</scope>
    <source>
        <strain evidence="2 3">CBS 269.37</strain>
    </source>
</reference>
<dbReference type="RefSeq" id="XP_022512430.1">
    <property type="nucleotide sequence ID" value="XM_022655348.1"/>
</dbReference>
<organism evidence="2 3">
    <name type="scientific">Fonsecaea monophora</name>
    <dbReference type="NCBI Taxonomy" id="254056"/>
    <lineage>
        <taxon>Eukaryota</taxon>
        <taxon>Fungi</taxon>
        <taxon>Dikarya</taxon>
        <taxon>Ascomycota</taxon>
        <taxon>Pezizomycotina</taxon>
        <taxon>Eurotiomycetes</taxon>
        <taxon>Chaetothyriomycetidae</taxon>
        <taxon>Chaetothyriales</taxon>
        <taxon>Herpotrichiellaceae</taxon>
        <taxon>Fonsecaea</taxon>
    </lineage>
</organism>
<protein>
    <submittedName>
        <fullName evidence="2">Uncharacterized protein</fullName>
    </submittedName>
</protein>
<evidence type="ECO:0000256" key="1">
    <source>
        <dbReference type="SAM" id="MobiDB-lite"/>
    </source>
</evidence>
<gene>
    <name evidence="2" type="ORF">AYO21_05378</name>
</gene>
<dbReference type="AlphaFoldDB" id="A0A177F8A1"/>